<proteinExistence type="predicted"/>
<protein>
    <recommendedName>
        <fullName evidence="4">DUF4383 domain-containing protein</fullName>
    </recommendedName>
</protein>
<dbReference type="AlphaFoldDB" id="A0A810KVL9"/>
<keyword evidence="1" id="KW-0472">Membrane</keyword>
<sequence>MASHLPVNHHMRGFWRVLSALAGLYILIFGIVGVIQTSGMATFATEGERVLGLTTNPGFSAISIVVGAVIFLASVIGRNIDVVVNLIFGCLFVLAGLFSLAFLRTDLNYFAFSVTNCIVSYVLGGIVGVSSLYGRVRRTAPTRAGQHAAA</sequence>
<dbReference type="RefSeq" id="WP_035295567.1">
    <property type="nucleotide sequence ID" value="NZ_AP023354.1"/>
</dbReference>
<name>A0A810KVL9_9ACTN</name>
<keyword evidence="3" id="KW-1185">Reference proteome</keyword>
<gene>
    <name evidence="2" type="ORF">Asera_02560</name>
</gene>
<reference evidence="2" key="1">
    <citation type="submission" date="2020-08" db="EMBL/GenBank/DDBJ databases">
        <title>Whole genome shotgun sequence of Actinocatenispora sera NBRC 101916.</title>
        <authorList>
            <person name="Komaki H."/>
            <person name="Tamura T."/>
        </authorList>
    </citation>
    <scope>NUCLEOTIDE SEQUENCE</scope>
    <source>
        <strain evidence="2">NBRC 101916</strain>
    </source>
</reference>
<keyword evidence="1" id="KW-0812">Transmembrane</keyword>
<dbReference type="EMBL" id="AP023354">
    <property type="protein sequence ID" value="BCJ26148.1"/>
    <property type="molecule type" value="Genomic_DNA"/>
</dbReference>
<evidence type="ECO:0000313" key="3">
    <source>
        <dbReference type="Proteomes" id="UP000680750"/>
    </source>
</evidence>
<keyword evidence="1" id="KW-1133">Transmembrane helix</keyword>
<dbReference type="OrthoDB" id="3386543at2"/>
<evidence type="ECO:0008006" key="4">
    <source>
        <dbReference type="Google" id="ProtNLM"/>
    </source>
</evidence>
<feature type="transmembrane region" description="Helical" evidence="1">
    <location>
        <begin position="83"/>
        <end position="103"/>
    </location>
</feature>
<feature type="transmembrane region" description="Helical" evidence="1">
    <location>
        <begin position="109"/>
        <end position="133"/>
    </location>
</feature>
<organism evidence="2 3">
    <name type="scientific">Actinocatenispora sera</name>
    <dbReference type="NCBI Taxonomy" id="390989"/>
    <lineage>
        <taxon>Bacteria</taxon>
        <taxon>Bacillati</taxon>
        <taxon>Actinomycetota</taxon>
        <taxon>Actinomycetes</taxon>
        <taxon>Micromonosporales</taxon>
        <taxon>Micromonosporaceae</taxon>
        <taxon>Actinocatenispora</taxon>
    </lineage>
</organism>
<evidence type="ECO:0000313" key="2">
    <source>
        <dbReference type="EMBL" id="BCJ26148.1"/>
    </source>
</evidence>
<accession>A0A810KVL9</accession>
<evidence type="ECO:0000256" key="1">
    <source>
        <dbReference type="SAM" id="Phobius"/>
    </source>
</evidence>
<dbReference type="KEGG" id="aser:Asera_02560"/>
<feature type="transmembrane region" description="Helical" evidence="1">
    <location>
        <begin position="14"/>
        <end position="38"/>
    </location>
</feature>
<dbReference type="Proteomes" id="UP000680750">
    <property type="component" value="Chromosome"/>
</dbReference>
<feature type="transmembrane region" description="Helical" evidence="1">
    <location>
        <begin position="58"/>
        <end position="76"/>
    </location>
</feature>